<evidence type="ECO:0000313" key="8">
    <source>
        <dbReference type="Proteomes" id="UP000813461"/>
    </source>
</evidence>
<evidence type="ECO:0000313" key="7">
    <source>
        <dbReference type="EMBL" id="KAH7091453.1"/>
    </source>
</evidence>
<dbReference type="InterPro" id="IPR053009">
    <property type="entry name" value="Xanthocillin_Biosynth-Assoc"/>
</dbReference>
<accession>A0A8K0REP0</accession>
<keyword evidence="4 5" id="KW-0472">Membrane</keyword>
<protein>
    <recommendedName>
        <fullName evidence="6">TMEM205-like domain-containing protein</fullName>
    </recommendedName>
</protein>
<evidence type="ECO:0000256" key="3">
    <source>
        <dbReference type="ARBA" id="ARBA00022989"/>
    </source>
</evidence>
<feature type="transmembrane region" description="Helical" evidence="5">
    <location>
        <begin position="84"/>
        <end position="103"/>
    </location>
</feature>
<dbReference type="AlphaFoldDB" id="A0A8K0REP0"/>
<dbReference type="InterPro" id="IPR025423">
    <property type="entry name" value="TMEM205-like"/>
</dbReference>
<organism evidence="7 8">
    <name type="scientific">Paraphoma chrysanthemicola</name>
    <dbReference type="NCBI Taxonomy" id="798071"/>
    <lineage>
        <taxon>Eukaryota</taxon>
        <taxon>Fungi</taxon>
        <taxon>Dikarya</taxon>
        <taxon>Ascomycota</taxon>
        <taxon>Pezizomycotina</taxon>
        <taxon>Dothideomycetes</taxon>
        <taxon>Pleosporomycetidae</taxon>
        <taxon>Pleosporales</taxon>
        <taxon>Pleosporineae</taxon>
        <taxon>Phaeosphaeriaceae</taxon>
        <taxon>Paraphoma</taxon>
    </lineage>
</organism>
<dbReference type="GO" id="GO:0016020">
    <property type="term" value="C:membrane"/>
    <property type="evidence" value="ECO:0007669"/>
    <property type="project" value="UniProtKB-SubCell"/>
</dbReference>
<evidence type="ECO:0000256" key="1">
    <source>
        <dbReference type="ARBA" id="ARBA00004370"/>
    </source>
</evidence>
<proteinExistence type="predicted"/>
<dbReference type="Pfam" id="PF13664">
    <property type="entry name" value="DUF4149"/>
    <property type="match status" value="1"/>
</dbReference>
<feature type="domain" description="TMEM205-like" evidence="6">
    <location>
        <begin position="15"/>
        <end position="114"/>
    </location>
</feature>
<reference evidence="7" key="1">
    <citation type="journal article" date="2021" name="Nat. Commun.">
        <title>Genetic determinants of endophytism in the Arabidopsis root mycobiome.</title>
        <authorList>
            <person name="Mesny F."/>
            <person name="Miyauchi S."/>
            <person name="Thiergart T."/>
            <person name="Pickel B."/>
            <person name="Atanasova L."/>
            <person name="Karlsson M."/>
            <person name="Huettel B."/>
            <person name="Barry K.W."/>
            <person name="Haridas S."/>
            <person name="Chen C."/>
            <person name="Bauer D."/>
            <person name="Andreopoulos W."/>
            <person name="Pangilinan J."/>
            <person name="LaButti K."/>
            <person name="Riley R."/>
            <person name="Lipzen A."/>
            <person name="Clum A."/>
            <person name="Drula E."/>
            <person name="Henrissat B."/>
            <person name="Kohler A."/>
            <person name="Grigoriev I.V."/>
            <person name="Martin F.M."/>
            <person name="Hacquard S."/>
        </authorList>
    </citation>
    <scope>NUCLEOTIDE SEQUENCE</scope>
    <source>
        <strain evidence="7">MPI-SDFR-AT-0120</strain>
    </source>
</reference>
<feature type="transmembrane region" description="Helical" evidence="5">
    <location>
        <begin position="54"/>
        <end position="72"/>
    </location>
</feature>
<sequence>MYFSAESIIAPVHLLVYSTLLGTELYQSFVMVKVAYQALPRSAFTSLQKRVFPIYFRGQSILLLCLAATVPPRGFISLGRQKKVLLPFVVAGATAALNLLTFGPRTQTLMLERVHQAPRKEKSQADAAILSDKMRLLNRSFSRAHAMSIHLNLITIGATLWYGVLLASKLRFDNL</sequence>
<evidence type="ECO:0000256" key="4">
    <source>
        <dbReference type="ARBA" id="ARBA00023136"/>
    </source>
</evidence>
<comment type="subcellular location">
    <subcellularLocation>
        <location evidence="1">Membrane</location>
    </subcellularLocation>
</comment>
<evidence type="ECO:0000256" key="5">
    <source>
        <dbReference type="SAM" id="Phobius"/>
    </source>
</evidence>
<evidence type="ECO:0000256" key="2">
    <source>
        <dbReference type="ARBA" id="ARBA00022692"/>
    </source>
</evidence>
<comment type="caution">
    <text evidence="7">The sequence shown here is derived from an EMBL/GenBank/DDBJ whole genome shotgun (WGS) entry which is preliminary data.</text>
</comment>
<keyword evidence="2 5" id="KW-0812">Transmembrane</keyword>
<keyword evidence="8" id="KW-1185">Reference proteome</keyword>
<dbReference type="PANTHER" id="PTHR23241">
    <property type="entry name" value="LATE EMBRYOGENESIS ABUNDANT PLANTS LEA-RELATED"/>
    <property type="match status" value="1"/>
</dbReference>
<evidence type="ECO:0000259" key="6">
    <source>
        <dbReference type="Pfam" id="PF13664"/>
    </source>
</evidence>
<dbReference type="PANTHER" id="PTHR23241:SF102">
    <property type="entry name" value="LD23009P"/>
    <property type="match status" value="1"/>
</dbReference>
<name>A0A8K0REP0_9PLEO</name>
<keyword evidence="3 5" id="KW-1133">Transmembrane helix</keyword>
<dbReference type="EMBL" id="JAGMVJ010000004">
    <property type="protein sequence ID" value="KAH7091453.1"/>
    <property type="molecule type" value="Genomic_DNA"/>
</dbReference>
<feature type="transmembrane region" description="Helical" evidence="5">
    <location>
        <begin position="144"/>
        <end position="167"/>
    </location>
</feature>
<gene>
    <name evidence="7" type="ORF">FB567DRAFT_274771</name>
</gene>
<dbReference type="OrthoDB" id="1641132at2759"/>
<dbReference type="Proteomes" id="UP000813461">
    <property type="component" value="Unassembled WGS sequence"/>
</dbReference>